<dbReference type="SMART" id="SM00490">
    <property type="entry name" value="HELICc"/>
    <property type="match status" value="1"/>
</dbReference>
<evidence type="ECO:0000313" key="3">
    <source>
        <dbReference type="EMBL" id="MBA6414183.1"/>
    </source>
</evidence>
<keyword evidence="3" id="KW-0347">Helicase</keyword>
<dbReference type="SUPFAM" id="SSF52540">
    <property type="entry name" value="P-loop containing nucleoside triphosphate hydrolases"/>
    <property type="match status" value="1"/>
</dbReference>
<comment type="caution">
    <text evidence="3">The sequence shown here is derived from an EMBL/GenBank/DDBJ whole genome shotgun (WGS) entry which is preliminary data.</text>
</comment>
<dbReference type="GO" id="GO:0003677">
    <property type="term" value="F:DNA binding"/>
    <property type="evidence" value="ECO:0007669"/>
    <property type="project" value="InterPro"/>
</dbReference>
<dbReference type="Proteomes" id="UP000539350">
    <property type="component" value="Unassembled WGS sequence"/>
</dbReference>
<evidence type="ECO:0000259" key="2">
    <source>
        <dbReference type="PROSITE" id="PS51194"/>
    </source>
</evidence>
<reference evidence="3 4" key="1">
    <citation type="submission" date="2020-07" db="EMBL/GenBank/DDBJ databases">
        <title>Halieaceae bacterium, F7430, whole genome shotgun sequencing project.</title>
        <authorList>
            <person name="Jiang S."/>
            <person name="Liu Z.W."/>
            <person name="Du Z.J."/>
        </authorList>
    </citation>
    <scope>NUCLEOTIDE SEQUENCE [LARGE SCALE GENOMIC DNA]</scope>
    <source>
        <strain evidence="3 4">F7430</strain>
    </source>
</reference>
<feature type="domain" description="Helicase C-terminal" evidence="2">
    <location>
        <begin position="397"/>
        <end position="542"/>
    </location>
</feature>
<dbReference type="Pfam" id="PF04851">
    <property type="entry name" value="ResIII"/>
    <property type="match status" value="1"/>
</dbReference>
<dbReference type="InterPro" id="IPR050742">
    <property type="entry name" value="Helicase_Restrict-Modif_Enz"/>
</dbReference>
<dbReference type="EMBL" id="JACFXU010000018">
    <property type="protein sequence ID" value="MBA6414183.1"/>
    <property type="molecule type" value="Genomic_DNA"/>
</dbReference>
<sequence length="542" mass="60889">MIDLQQLLGNYSEGELAAILGEGVLEMYKRTTGQDVTKEVLMQSVVTLYGHELLTNSSMRTRLIESMNQEQVKSLFLCFCEVIGEDIKNEDNIDFYETLKNFSELKTIEFAELFGVSIGEFSAEKNNTSVDGIVKLDPAYPMYPYQGEMVEKILSLMQGGEKKRCILHLPTGAGKTRTAMNVASEHLRREKKGLVLWLADTAELCSQAANEFKKAWTALGDRQIKLYSYYSDTNISLGGIDQGFLVAGLQKLHAARDSQNYKILYEQLQSHVTLIIFDEAHKAIAPTYKTTVNHMINANYNTFLLGLSATPGRQLEVGNDEDAELAKFFDNSKITMRVAGYQSPVKYLVDEQYLAKAEFVPIDYDGISISYANEFSNSKRSNEIRQALSEDGARNKKLLEVIEKAHEQGSSIIVFACSVDHSLDLASMLSFRGIKAFSLDSKNDDASSRRYKISEYLKGNVRVIINYNILTTGFDAPRTNVAIIARPTDSLVQYSQMAGRAMRGKKSGGNEKCTIYTVRDDIPVFRSVIDAFMHWDNIWNEV</sequence>
<dbReference type="PANTHER" id="PTHR47396">
    <property type="entry name" value="TYPE I RESTRICTION ENZYME ECOKI R PROTEIN"/>
    <property type="match status" value="1"/>
</dbReference>
<name>A0A7W2YL99_9GAMM</name>
<organism evidence="3 4">
    <name type="scientific">Sediminihaliea albiluteola</name>
    <dbReference type="NCBI Taxonomy" id="2758564"/>
    <lineage>
        <taxon>Bacteria</taxon>
        <taxon>Pseudomonadati</taxon>
        <taxon>Pseudomonadota</taxon>
        <taxon>Gammaproteobacteria</taxon>
        <taxon>Cellvibrionales</taxon>
        <taxon>Halieaceae</taxon>
        <taxon>Sediminihaliea</taxon>
    </lineage>
</organism>
<dbReference type="SMART" id="SM00487">
    <property type="entry name" value="DEXDc"/>
    <property type="match status" value="1"/>
</dbReference>
<dbReference type="Pfam" id="PF00271">
    <property type="entry name" value="Helicase_C"/>
    <property type="match status" value="1"/>
</dbReference>
<dbReference type="AlphaFoldDB" id="A0A7W2YL99"/>
<dbReference type="RefSeq" id="WP_182174984.1">
    <property type="nucleotide sequence ID" value="NZ_JACFXU010000018.1"/>
</dbReference>
<dbReference type="InterPro" id="IPR006935">
    <property type="entry name" value="Helicase/UvrB_N"/>
</dbReference>
<dbReference type="Gene3D" id="3.40.50.300">
    <property type="entry name" value="P-loop containing nucleotide triphosphate hydrolases"/>
    <property type="match status" value="2"/>
</dbReference>
<dbReference type="GO" id="GO:0004386">
    <property type="term" value="F:helicase activity"/>
    <property type="evidence" value="ECO:0007669"/>
    <property type="project" value="UniProtKB-KW"/>
</dbReference>
<evidence type="ECO:0000259" key="1">
    <source>
        <dbReference type="PROSITE" id="PS51192"/>
    </source>
</evidence>
<accession>A0A7W2YL99</accession>
<dbReference type="GO" id="GO:0005829">
    <property type="term" value="C:cytosol"/>
    <property type="evidence" value="ECO:0007669"/>
    <property type="project" value="TreeGrafter"/>
</dbReference>
<dbReference type="GO" id="GO:0005524">
    <property type="term" value="F:ATP binding"/>
    <property type="evidence" value="ECO:0007669"/>
    <property type="project" value="InterPro"/>
</dbReference>
<dbReference type="InterPro" id="IPR027417">
    <property type="entry name" value="P-loop_NTPase"/>
</dbReference>
<dbReference type="PROSITE" id="PS51192">
    <property type="entry name" value="HELICASE_ATP_BIND_1"/>
    <property type="match status" value="1"/>
</dbReference>
<dbReference type="InterPro" id="IPR014001">
    <property type="entry name" value="Helicase_ATP-bd"/>
</dbReference>
<gene>
    <name evidence="3" type="ORF">H2508_13795</name>
</gene>
<dbReference type="InterPro" id="IPR001650">
    <property type="entry name" value="Helicase_C-like"/>
</dbReference>
<protein>
    <submittedName>
        <fullName evidence="3">DEAD/DEAH box helicase</fullName>
    </submittedName>
</protein>
<dbReference type="GO" id="GO:0016787">
    <property type="term" value="F:hydrolase activity"/>
    <property type="evidence" value="ECO:0007669"/>
    <property type="project" value="InterPro"/>
</dbReference>
<evidence type="ECO:0000313" key="4">
    <source>
        <dbReference type="Proteomes" id="UP000539350"/>
    </source>
</evidence>
<dbReference type="PANTHER" id="PTHR47396:SF1">
    <property type="entry name" value="ATP-DEPENDENT HELICASE IRC3-RELATED"/>
    <property type="match status" value="1"/>
</dbReference>
<feature type="domain" description="Helicase ATP-binding" evidence="1">
    <location>
        <begin position="156"/>
        <end position="329"/>
    </location>
</feature>
<proteinExistence type="predicted"/>
<keyword evidence="4" id="KW-1185">Reference proteome</keyword>
<dbReference type="PROSITE" id="PS51194">
    <property type="entry name" value="HELICASE_CTER"/>
    <property type="match status" value="1"/>
</dbReference>
<keyword evidence="3" id="KW-0547">Nucleotide-binding</keyword>
<keyword evidence="3" id="KW-0067">ATP-binding</keyword>
<keyword evidence="3" id="KW-0378">Hydrolase</keyword>